<keyword evidence="3" id="KW-1185">Reference proteome</keyword>
<gene>
    <name evidence="2" type="ORF">EXJ73_22935</name>
</gene>
<evidence type="ECO:0000313" key="2">
    <source>
        <dbReference type="EMBL" id="MDG0865321.1"/>
    </source>
</evidence>
<dbReference type="Proteomes" id="UP001152766">
    <property type="component" value="Unassembled WGS sequence"/>
</dbReference>
<organism evidence="2 3">
    <name type="scientific">Pelomonas aquatica</name>
    <dbReference type="NCBI Taxonomy" id="431058"/>
    <lineage>
        <taxon>Bacteria</taxon>
        <taxon>Pseudomonadati</taxon>
        <taxon>Pseudomonadota</taxon>
        <taxon>Betaproteobacteria</taxon>
        <taxon>Burkholderiales</taxon>
        <taxon>Sphaerotilaceae</taxon>
        <taxon>Roseateles</taxon>
    </lineage>
</organism>
<comment type="caution">
    <text evidence="2">The sequence shown here is derived from an EMBL/GenBank/DDBJ whole genome shotgun (WGS) entry which is preliminary data.</text>
</comment>
<reference evidence="2" key="1">
    <citation type="submission" date="2019-02" db="EMBL/GenBank/DDBJ databases">
        <title>Draft genome of the type strain Pelomonas aquatica CCUG 52575T.</title>
        <authorList>
            <person name="Gomila M."/>
            <person name="Lalucat J."/>
        </authorList>
    </citation>
    <scope>NUCLEOTIDE SEQUENCE</scope>
    <source>
        <strain evidence="2">CCUG 52575</strain>
    </source>
</reference>
<evidence type="ECO:0000313" key="3">
    <source>
        <dbReference type="Proteomes" id="UP001152766"/>
    </source>
</evidence>
<sequence length="63" mass="6329">MNRFLNALYPLALAAGLAGIAGAALAASRHHPVALLMTLQPLAQCPPAAVFDARIPAGPGRAA</sequence>
<evidence type="ECO:0000256" key="1">
    <source>
        <dbReference type="SAM" id="SignalP"/>
    </source>
</evidence>
<name>A0A9X4LJM0_9BURK</name>
<protein>
    <submittedName>
        <fullName evidence="2">Uncharacterized protein</fullName>
    </submittedName>
</protein>
<feature type="signal peptide" evidence="1">
    <location>
        <begin position="1"/>
        <end position="26"/>
    </location>
</feature>
<keyword evidence="1" id="KW-0732">Signal</keyword>
<accession>A0A9X4LJM0</accession>
<dbReference type="EMBL" id="SGUG01000064">
    <property type="protein sequence ID" value="MDG0865321.1"/>
    <property type="molecule type" value="Genomic_DNA"/>
</dbReference>
<dbReference type="AlphaFoldDB" id="A0A9X4LJM0"/>
<proteinExistence type="predicted"/>
<feature type="chain" id="PRO_5040842972" evidence="1">
    <location>
        <begin position="27"/>
        <end position="63"/>
    </location>
</feature>